<evidence type="ECO:0000313" key="2">
    <source>
        <dbReference type="EnsemblMetazoa" id="G28544.4:cds"/>
    </source>
</evidence>
<dbReference type="Gene3D" id="3.40.50.720">
    <property type="entry name" value="NAD(P)-binding Rossmann-like Domain"/>
    <property type="match status" value="1"/>
</dbReference>
<dbReference type="SUPFAM" id="SSF51735">
    <property type="entry name" value="NAD(P)-binding Rossmann-fold domains"/>
    <property type="match status" value="1"/>
</dbReference>
<reference evidence="2" key="1">
    <citation type="submission" date="2022-08" db="UniProtKB">
        <authorList>
            <consortium name="EnsemblMetazoa"/>
        </authorList>
    </citation>
    <scope>IDENTIFICATION</scope>
    <source>
        <strain evidence="2">05x7-T-G4-1.051#20</strain>
    </source>
</reference>
<dbReference type="GO" id="GO:0016491">
    <property type="term" value="F:oxidoreductase activity"/>
    <property type="evidence" value="ECO:0007669"/>
    <property type="project" value="UniProtKB-KW"/>
</dbReference>
<evidence type="ECO:0000313" key="3">
    <source>
        <dbReference type="Proteomes" id="UP000005408"/>
    </source>
</evidence>
<dbReference type="Proteomes" id="UP000005408">
    <property type="component" value="Unassembled WGS sequence"/>
</dbReference>
<organism evidence="2 3">
    <name type="scientific">Magallana gigas</name>
    <name type="common">Pacific oyster</name>
    <name type="synonym">Crassostrea gigas</name>
    <dbReference type="NCBI Taxonomy" id="29159"/>
    <lineage>
        <taxon>Eukaryota</taxon>
        <taxon>Metazoa</taxon>
        <taxon>Spiralia</taxon>
        <taxon>Lophotrochozoa</taxon>
        <taxon>Mollusca</taxon>
        <taxon>Bivalvia</taxon>
        <taxon>Autobranchia</taxon>
        <taxon>Pteriomorphia</taxon>
        <taxon>Ostreida</taxon>
        <taxon>Ostreoidea</taxon>
        <taxon>Ostreidae</taxon>
        <taxon>Magallana</taxon>
    </lineage>
</organism>
<dbReference type="OrthoDB" id="1274115at2759"/>
<name>A0A8W8LLB1_MAGGI</name>
<sequence>MPGFRVCRDIKTFGIRVCTTCPGVFDTPLLAALLQKAIDALTKTVVFPQRLGKPDKLAQMCQTIVENPYLNGETIRLDGALRMVRQSSIPIGSRLLIVMS</sequence>
<dbReference type="AlphaFoldDB" id="A0A8W8LLB1"/>
<protein>
    <submittedName>
        <fullName evidence="2">Uncharacterized protein</fullName>
    </submittedName>
</protein>
<proteinExistence type="predicted"/>
<dbReference type="OMA" id="VCRDIKT"/>
<dbReference type="PANTHER" id="PTHR43658">
    <property type="entry name" value="SHORT-CHAIN DEHYDROGENASE/REDUCTASE"/>
    <property type="match status" value="1"/>
</dbReference>
<keyword evidence="3" id="KW-1185">Reference proteome</keyword>
<accession>A0A8W8LLB1</accession>
<dbReference type="PANTHER" id="PTHR43658:SF8">
    <property type="entry name" value="17-BETA-HYDROXYSTEROID DEHYDROGENASE 14-RELATED"/>
    <property type="match status" value="1"/>
</dbReference>
<dbReference type="EnsemblMetazoa" id="G28544.5">
    <property type="protein sequence ID" value="G28544.5:cds"/>
    <property type="gene ID" value="G28544"/>
</dbReference>
<evidence type="ECO:0000256" key="1">
    <source>
        <dbReference type="ARBA" id="ARBA00023002"/>
    </source>
</evidence>
<dbReference type="EnsemblMetazoa" id="G28544.4">
    <property type="protein sequence ID" value="G28544.4:cds"/>
    <property type="gene ID" value="G28544"/>
</dbReference>
<dbReference type="InterPro" id="IPR036291">
    <property type="entry name" value="NAD(P)-bd_dom_sf"/>
</dbReference>
<keyword evidence="1" id="KW-0560">Oxidoreductase</keyword>